<organism evidence="3 4">
    <name type="scientific">Phreatobacter aquaticus</name>
    <dbReference type="NCBI Taxonomy" id="2570229"/>
    <lineage>
        <taxon>Bacteria</taxon>
        <taxon>Pseudomonadati</taxon>
        <taxon>Pseudomonadota</taxon>
        <taxon>Alphaproteobacteria</taxon>
        <taxon>Hyphomicrobiales</taxon>
        <taxon>Phreatobacteraceae</taxon>
        <taxon>Phreatobacter</taxon>
    </lineage>
</organism>
<dbReference type="OrthoDB" id="7365433at2"/>
<dbReference type="EMBL" id="CP039865">
    <property type="protein sequence ID" value="QCK87214.1"/>
    <property type="molecule type" value="Genomic_DNA"/>
</dbReference>
<evidence type="ECO:0000313" key="3">
    <source>
        <dbReference type="EMBL" id="QCK87214.1"/>
    </source>
</evidence>
<proteinExistence type="predicted"/>
<gene>
    <name evidence="3" type="ORF">E8L99_16345</name>
</gene>
<dbReference type="AlphaFoldDB" id="A0A4D7QPN0"/>
<keyword evidence="4" id="KW-1185">Reference proteome</keyword>
<dbReference type="KEGG" id="paqt:E8L99_16345"/>
<dbReference type="Pfam" id="PF13670">
    <property type="entry name" value="PepSY_2"/>
    <property type="match status" value="1"/>
</dbReference>
<feature type="domain" description="PepSY" evidence="2">
    <location>
        <begin position="8"/>
        <end position="86"/>
    </location>
</feature>
<dbReference type="RefSeq" id="WP_137100543.1">
    <property type="nucleotide sequence ID" value="NZ_CP039865.1"/>
</dbReference>
<evidence type="ECO:0000259" key="2">
    <source>
        <dbReference type="Pfam" id="PF13670"/>
    </source>
</evidence>
<feature type="chain" id="PRO_5020332273" evidence="1">
    <location>
        <begin position="23"/>
        <end position="90"/>
    </location>
</feature>
<accession>A0A4D7QPN0</accession>
<evidence type="ECO:0000313" key="4">
    <source>
        <dbReference type="Proteomes" id="UP000298588"/>
    </source>
</evidence>
<dbReference type="Proteomes" id="UP000298588">
    <property type="component" value="Chromosome"/>
</dbReference>
<sequence length="90" mass="10041">MKRTLGASALLVTALWGGMAAASPRCTAPMADWQPRDALVERLRVRGWQVTRIRTDDGCYKVHAVTADGRRVKAKFDPATLEMLREEADR</sequence>
<reference evidence="3 4" key="1">
    <citation type="submission" date="2019-04" db="EMBL/GenBank/DDBJ databases">
        <title>Phreatobacter aquaticus sp. nov.</title>
        <authorList>
            <person name="Choi A."/>
            <person name="Baek K."/>
        </authorList>
    </citation>
    <scope>NUCLEOTIDE SEQUENCE [LARGE SCALE GENOMIC DNA]</scope>
    <source>
        <strain evidence="3 4">NMCR1094</strain>
    </source>
</reference>
<dbReference type="InterPro" id="IPR025711">
    <property type="entry name" value="PepSY"/>
</dbReference>
<name>A0A4D7QPN0_9HYPH</name>
<feature type="signal peptide" evidence="1">
    <location>
        <begin position="1"/>
        <end position="22"/>
    </location>
</feature>
<keyword evidence="1" id="KW-0732">Signal</keyword>
<evidence type="ECO:0000256" key="1">
    <source>
        <dbReference type="SAM" id="SignalP"/>
    </source>
</evidence>
<protein>
    <submittedName>
        <fullName evidence="3">PepSY domain-containing protein</fullName>
    </submittedName>
</protein>